<dbReference type="AlphaFoldDB" id="A0A6I4J292"/>
<gene>
    <name evidence="2" type="ORF">GON01_12450</name>
</gene>
<keyword evidence="3" id="KW-1185">Reference proteome</keyword>
<evidence type="ECO:0000313" key="3">
    <source>
        <dbReference type="Proteomes" id="UP000441389"/>
    </source>
</evidence>
<dbReference type="RefSeq" id="WP_157027701.1">
    <property type="nucleotide sequence ID" value="NZ_WQMS01000014.1"/>
</dbReference>
<feature type="chain" id="PRO_5026351592" evidence="1">
    <location>
        <begin position="23"/>
        <end position="589"/>
    </location>
</feature>
<accession>A0A6I4J292</accession>
<dbReference type="EMBL" id="WQMS01000014">
    <property type="protein sequence ID" value="MVO78740.1"/>
    <property type="molecule type" value="Genomic_DNA"/>
</dbReference>
<keyword evidence="1" id="KW-0732">Signal</keyword>
<comment type="caution">
    <text evidence="2">The sequence shown here is derived from an EMBL/GenBank/DDBJ whole genome shotgun (WGS) entry which is preliminary data.</text>
</comment>
<protein>
    <submittedName>
        <fullName evidence="2">Uncharacterized protein</fullName>
    </submittedName>
</protein>
<feature type="signal peptide" evidence="1">
    <location>
        <begin position="1"/>
        <end position="22"/>
    </location>
</feature>
<proteinExistence type="predicted"/>
<sequence>MKFAYYSIGLSVAALAASQASAQQHRPSVHDLQPAHIPLLMAPLDTTQPSAPIWFKGDAPENRLLAKVAFRPLDAVAIDSGAPAPLKTPLVLWRAISGDNARFATVPEIRQAKEGRTYCARPDALKGAFLCFVDADENGSFEKIARGTGERAPGVARLTIVGPAEALPKPVGYRPARPDEIEAIPASVVNCAKDHDRPRYAVQLARPEPSEEQIAAIADQLGGTNREAAIAAARRLASRSMGIAACQASEPIGASDYGFPATPLRPDAFAVRMGELVVEVGAKNESAPSRLLGVRNADRLYRVVGAGVAPLSETLTDAERELAIRQKFDKPILMTAAGAQVNAGVHGPGDVIATLPVSHGYMGVLTADTTIRTILSTRSVPAGTVVYGVPMSSRLTVTRNGIPMGPWETPKPTAENFNLVWCLPVEDEGRWSATCLPIGGAGYTILKGQQPAFHVSSLSYAADTSTNDGLPPVKEQAGNFGKPLVLRLRLKSVTPTQIAVAQETVFGDAVVSTRDWIVPRLPGKGSGLVIGGGVIGLSPAPAGSDKIDVAAVKPIEAGEDASRVDSGLLRENLAAPAEEIGGEAAAPLG</sequence>
<name>A0A6I4J292_9SPHN</name>
<evidence type="ECO:0000256" key="1">
    <source>
        <dbReference type="SAM" id="SignalP"/>
    </source>
</evidence>
<dbReference type="Proteomes" id="UP000441389">
    <property type="component" value="Unassembled WGS sequence"/>
</dbReference>
<evidence type="ECO:0000313" key="2">
    <source>
        <dbReference type="EMBL" id="MVO78740.1"/>
    </source>
</evidence>
<organism evidence="2 3">
    <name type="scientific">Sphingomonas horti</name>
    <dbReference type="NCBI Taxonomy" id="2682842"/>
    <lineage>
        <taxon>Bacteria</taxon>
        <taxon>Pseudomonadati</taxon>
        <taxon>Pseudomonadota</taxon>
        <taxon>Alphaproteobacteria</taxon>
        <taxon>Sphingomonadales</taxon>
        <taxon>Sphingomonadaceae</taxon>
        <taxon>Sphingomonas</taxon>
    </lineage>
</organism>
<reference evidence="2 3" key="1">
    <citation type="submission" date="2019-12" db="EMBL/GenBank/DDBJ databases">
        <authorList>
            <person name="Huq M.A."/>
        </authorList>
    </citation>
    <scope>NUCLEOTIDE SEQUENCE [LARGE SCALE GENOMIC DNA]</scope>
    <source>
        <strain evidence="2 3">MAH-20</strain>
    </source>
</reference>